<dbReference type="AlphaFoldDB" id="A0AAV7J6I7"/>
<organism evidence="1 2">
    <name type="scientific">Cotesia glomerata</name>
    <name type="common">Lepidopteran parasitic wasp</name>
    <name type="synonym">Apanteles glomeratus</name>
    <dbReference type="NCBI Taxonomy" id="32391"/>
    <lineage>
        <taxon>Eukaryota</taxon>
        <taxon>Metazoa</taxon>
        <taxon>Ecdysozoa</taxon>
        <taxon>Arthropoda</taxon>
        <taxon>Hexapoda</taxon>
        <taxon>Insecta</taxon>
        <taxon>Pterygota</taxon>
        <taxon>Neoptera</taxon>
        <taxon>Endopterygota</taxon>
        <taxon>Hymenoptera</taxon>
        <taxon>Apocrita</taxon>
        <taxon>Ichneumonoidea</taxon>
        <taxon>Braconidae</taxon>
        <taxon>Microgastrinae</taxon>
        <taxon>Cotesia</taxon>
    </lineage>
</organism>
<keyword evidence="2" id="KW-1185">Reference proteome</keyword>
<dbReference type="EMBL" id="JAHXZJ010000001">
    <property type="protein sequence ID" value="KAH0567253.1"/>
    <property type="molecule type" value="Genomic_DNA"/>
</dbReference>
<evidence type="ECO:0000313" key="2">
    <source>
        <dbReference type="Proteomes" id="UP000826195"/>
    </source>
</evidence>
<accession>A0AAV7J6I7</accession>
<proteinExistence type="predicted"/>
<name>A0AAV7J6I7_COTGL</name>
<protein>
    <submittedName>
        <fullName evidence="1">Uncharacterized protein</fullName>
    </submittedName>
</protein>
<gene>
    <name evidence="1" type="ORF">KQX54_007902</name>
</gene>
<sequence>MLSDRFVCGRNGAHEMGGNDANNTFNKVSRPSHLNIVAYSLFSSEMKQMEVHHPEIWIRTDGKKVYNSPGLYLKQRIRQEVETEEDEDEEEIKVILFSAKALSPVLGTQWHEVKAEAEAEACGQSFIYWLSISCVVYKEDQKEP</sequence>
<reference evidence="1 2" key="1">
    <citation type="journal article" date="2021" name="J. Hered.">
        <title>A chromosome-level genome assembly of the parasitoid wasp, Cotesia glomerata (Hymenoptera: Braconidae).</title>
        <authorList>
            <person name="Pinto B.J."/>
            <person name="Weis J.J."/>
            <person name="Gamble T."/>
            <person name="Ode P.J."/>
            <person name="Paul R."/>
            <person name="Zaspel J.M."/>
        </authorList>
    </citation>
    <scope>NUCLEOTIDE SEQUENCE [LARGE SCALE GENOMIC DNA]</scope>
    <source>
        <strain evidence="1">CgM1</strain>
    </source>
</reference>
<dbReference type="Proteomes" id="UP000826195">
    <property type="component" value="Unassembled WGS sequence"/>
</dbReference>
<evidence type="ECO:0000313" key="1">
    <source>
        <dbReference type="EMBL" id="KAH0567253.1"/>
    </source>
</evidence>
<comment type="caution">
    <text evidence="1">The sequence shown here is derived from an EMBL/GenBank/DDBJ whole genome shotgun (WGS) entry which is preliminary data.</text>
</comment>